<name>A0A8X6MSY2_NEPPI</name>
<dbReference type="InterPro" id="IPR052709">
    <property type="entry name" value="Transposase-MT_Hybrid"/>
</dbReference>
<accession>A0A8X6MSY2</accession>
<dbReference type="GO" id="GO:0006303">
    <property type="term" value="P:double-strand break repair via nonhomologous end joining"/>
    <property type="evidence" value="ECO:0007669"/>
    <property type="project" value="TreeGrafter"/>
</dbReference>
<dbReference type="GO" id="GO:0046975">
    <property type="term" value="F:histone H3K36 methyltransferase activity"/>
    <property type="evidence" value="ECO:0007669"/>
    <property type="project" value="TreeGrafter"/>
</dbReference>
<gene>
    <name evidence="2" type="primary">mariner-7</name>
    <name evidence="2" type="ORF">NPIL_194191</name>
</gene>
<dbReference type="GO" id="GO:0044774">
    <property type="term" value="P:mitotic DNA integrity checkpoint signaling"/>
    <property type="evidence" value="ECO:0007669"/>
    <property type="project" value="TreeGrafter"/>
</dbReference>
<dbReference type="Pfam" id="PF17906">
    <property type="entry name" value="HTH_48"/>
    <property type="match status" value="1"/>
</dbReference>
<dbReference type="GO" id="GO:0005634">
    <property type="term" value="C:nucleus"/>
    <property type="evidence" value="ECO:0007669"/>
    <property type="project" value="TreeGrafter"/>
</dbReference>
<keyword evidence="3" id="KW-1185">Reference proteome</keyword>
<dbReference type="EMBL" id="BMAW01050640">
    <property type="protein sequence ID" value="GFS76358.1"/>
    <property type="molecule type" value="Genomic_DNA"/>
</dbReference>
<dbReference type="Proteomes" id="UP000887013">
    <property type="component" value="Unassembled WGS sequence"/>
</dbReference>
<dbReference type="GO" id="GO:0015074">
    <property type="term" value="P:DNA integration"/>
    <property type="evidence" value="ECO:0007669"/>
    <property type="project" value="TreeGrafter"/>
</dbReference>
<feature type="domain" description="Mos1 transposase HTH" evidence="1">
    <location>
        <begin position="35"/>
        <end position="81"/>
    </location>
</feature>
<organism evidence="2 3">
    <name type="scientific">Nephila pilipes</name>
    <name type="common">Giant wood spider</name>
    <name type="synonym">Nephila maculata</name>
    <dbReference type="NCBI Taxonomy" id="299642"/>
    <lineage>
        <taxon>Eukaryota</taxon>
        <taxon>Metazoa</taxon>
        <taxon>Ecdysozoa</taxon>
        <taxon>Arthropoda</taxon>
        <taxon>Chelicerata</taxon>
        <taxon>Arachnida</taxon>
        <taxon>Araneae</taxon>
        <taxon>Araneomorphae</taxon>
        <taxon>Entelegynae</taxon>
        <taxon>Araneoidea</taxon>
        <taxon>Nephilidae</taxon>
        <taxon>Nephila</taxon>
    </lineage>
</organism>
<dbReference type="GO" id="GO:0031297">
    <property type="term" value="P:replication fork processing"/>
    <property type="evidence" value="ECO:0007669"/>
    <property type="project" value="TreeGrafter"/>
</dbReference>
<dbReference type="OrthoDB" id="6416405at2759"/>
<evidence type="ECO:0000259" key="1">
    <source>
        <dbReference type="Pfam" id="PF17906"/>
    </source>
</evidence>
<dbReference type="GO" id="GO:0003690">
    <property type="term" value="F:double-stranded DNA binding"/>
    <property type="evidence" value="ECO:0007669"/>
    <property type="project" value="TreeGrafter"/>
</dbReference>
<proteinExistence type="predicted"/>
<sequence length="134" mass="15113">MPHMYSIIYMGPVRECSLLSPSLRRLSETMEISEIRVLMKYEFLCGATTRQALANINSEFGIQVATNTTVACWFKKFRLGDFDLSNERRGRSQTGVDDDVLKAAVEANSNQSALFVLEHPKRWAISINSYSISA</sequence>
<dbReference type="GO" id="GO:0044547">
    <property type="term" value="F:DNA topoisomerase binding"/>
    <property type="evidence" value="ECO:0007669"/>
    <property type="project" value="TreeGrafter"/>
</dbReference>
<dbReference type="GO" id="GO:0000014">
    <property type="term" value="F:single-stranded DNA endodeoxyribonuclease activity"/>
    <property type="evidence" value="ECO:0007669"/>
    <property type="project" value="TreeGrafter"/>
</dbReference>
<comment type="caution">
    <text evidence="2">The sequence shown here is derived from an EMBL/GenBank/DDBJ whole genome shotgun (WGS) entry which is preliminary data.</text>
</comment>
<evidence type="ECO:0000313" key="2">
    <source>
        <dbReference type="EMBL" id="GFS76358.1"/>
    </source>
</evidence>
<protein>
    <submittedName>
        <fullName evidence="2">Mariner-7 protein</fullName>
    </submittedName>
</protein>
<dbReference type="GO" id="GO:0042800">
    <property type="term" value="F:histone H3K4 methyltransferase activity"/>
    <property type="evidence" value="ECO:0007669"/>
    <property type="project" value="TreeGrafter"/>
</dbReference>
<dbReference type="GO" id="GO:0003697">
    <property type="term" value="F:single-stranded DNA binding"/>
    <property type="evidence" value="ECO:0007669"/>
    <property type="project" value="TreeGrafter"/>
</dbReference>
<dbReference type="GO" id="GO:0000793">
    <property type="term" value="C:condensed chromosome"/>
    <property type="evidence" value="ECO:0007669"/>
    <property type="project" value="TreeGrafter"/>
</dbReference>
<dbReference type="AlphaFoldDB" id="A0A8X6MSY2"/>
<evidence type="ECO:0000313" key="3">
    <source>
        <dbReference type="Proteomes" id="UP000887013"/>
    </source>
</evidence>
<dbReference type="PANTHER" id="PTHR46060:SF2">
    <property type="entry name" value="HISTONE-LYSINE N-METHYLTRANSFERASE SETMAR"/>
    <property type="match status" value="1"/>
</dbReference>
<dbReference type="Gene3D" id="1.10.10.1450">
    <property type="match status" value="1"/>
</dbReference>
<dbReference type="GO" id="GO:0035861">
    <property type="term" value="C:site of double-strand break"/>
    <property type="evidence" value="ECO:0007669"/>
    <property type="project" value="TreeGrafter"/>
</dbReference>
<dbReference type="GO" id="GO:0000729">
    <property type="term" value="P:DNA double-strand break processing"/>
    <property type="evidence" value="ECO:0007669"/>
    <property type="project" value="TreeGrafter"/>
</dbReference>
<reference evidence="2" key="1">
    <citation type="submission" date="2020-08" db="EMBL/GenBank/DDBJ databases">
        <title>Multicomponent nature underlies the extraordinary mechanical properties of spider dragline silk.</title>
        <authorList>
            <person name="Kono N."/>
            <person name="Nakamura H."/>
            <person name="Mori M."/>
            <person name="Yoshida Y."/>
            <person name="Ohtoshi R."/>
            <person name="Malay A.D."/>
            <person name="Moran D.A.P."/>
            <person name="Tomita M."/>
            <person name="Numata K."/>
            <person name="Arakawa K."/>
        </authorList>
    </citation>
    <scope>NUCLEOTIDE SEQUENCE</scope>
</reference>
<dbReference type="PANTHER" id="PTHR46060">
    <property type="entry name" value="MARINER MOS1 TRANSPOSASE-LIKE PROTEIN"/>
    <property type="match status" value="1"/>
</dbReference>
<dbReference type="InterPro" id="IPR041426">
    <property type="entry name" value="Mos1_HTH"/>
</dbReference>